<dbReference type="InterPro" id="IPR026444">
    <property type="entry name" value="Secre_tail"/>
</dbReference>
<dbReference type="OrthoDB" id="1447653at2"/>
<accession>A0A098LI20</accession>
<dbReference type="AlphaFoldDB" id="A0A098LI20"/>
<dbReference type="EMBL" id="BBLT01000006">
    <property type="protein sequence ID" value="GAL86087.1"/>
    <property type="molecule type" value="Genomic_DNA"/>
</dbReference>
<dbReference type="Pfam" id="PF17660">
    <property type="entry name" value="BTRD1"/>
    <property type="match status" value="2"/>
</dbReference>
<dbReference type="Proteomes" id="UP000030185">
    <property type="component" value="Unassembled WGS sequence"/>
</dbReference>
<organism evidence="2 3">
    <name type="scientific">Sporocytophaga myxococcoides</name>
    <dbReference type="NCBI Taxonomy" id="153721"/>
    <lineage>
        <taxon>Bacteria</taxon>
        <taxon>Pseudomonadati</taxon>
        <taxon>Bacteroidota</taxon>
        <taxon>Cytophagia</taxon>
        <taxon>Cytophagales</taxon>
        <taxon>Cytophagaceae</taxon>
        <taxon>Sporocytophaga</taxon>
    </lineage>
</organism>
<comment type="caution">
    <text evidence="2">The sequence shown here is derived from an EMBL/GenBank/DDBJ whole genome shotgun (WGS) entry which is preliminary data.</text>
</comment>
<dbReference type="InterPro" id="IPR049511">
    <property type="entry name" value="PGH-like_rpt"/>
</dbReference>
<evidence type="ECO:0000313" key="2">
    <source>
        <dbReference type="EMBL" id="GAL86087.1"/>
    </source>
</evidence>
<dbReference type="Pfam" id="PF18962">
    <property type="entry name" value="Por_Secre_tail"/>
    <property type="match status" value="1"/>
</dbReference>
<feature type="domain" description="Secretion system C-terminal sorting" evidence="1">
    <location>
        <begin position="165"/>
        <end position="236"/>
    </location>
</feature>
<proteinExistence type="predicted"/>
<dbReference type="RefSeq" id="WP_045465303.1">
    <property type="nucleotide sequence ID" value="NZ_BBLT01000006.1"/>
</dbReference>
<reference evidence="2 3" key="1">
    <citation type="submission" date="2014-09" db="EMBL/GenBank/DDBJ databases">
        <title>Sporocytophaga myxococcoides PG-01 genome sequencing.</title>
        <authorList>
            <person name="Liu L."/>
            <person name="Gao P.J."/>
            <person name="Chen G.J."/>
            <person name="Wang L.S."/>
        </authorList>
    </citation>
    <scope>NUCLEOTIDE SEQUENCE [LARGE SCALE GENOMIC DNA]</scope>
    <source>
        <strain evidence="2 3">PG-01</strain>
    </source>
</reference>
<name>A0A098LI20_9BACT</name>
<evidence type="ECO:0000259" key="1">
    <source>
        <dbReference type="Pfam" id="PF18962"/>
    </source>
</evidence>
<keyword evidence="3" id="KW-1185">Reference proteome</keyword>
<protein>
    <recommendedName>
        <fullName evidence="1">Secretion system C-terminal sorting domain-containing protein</fullName>
    </recommendedName>
</protein>
<gene>
    <name evidence="2" type="ORF">MYP_3316</name>
</gene>
<sequence>MKTLNSFLVNNQLRYTAIFEKNNSAESFIVNYNQAYFLTKFNEMHGKGWHVHSFDTYFINGQLKYSVIFRPGAVTEVIVANYAYNDFINTPYFNSSGYASGWRLDEVSISGNPKEVCNDVILKPVNERVAATEEEPALEVRSGDIEDIYSSEVIKTIPSHSPDGLFNLSIENVSNATSFSLEVLDFAGKEYSIEKNTYALSTGQNEIMLNLSDFPSGGYLVKMNIGEATVKRKIFIVR</sequence>
<evidence type="ECO:0000313" key="3">
    <source>
        <dbReference type="Proteomes" id="UP000030185"/>
    </source>
</evidence>